<keyword evidence="3" id="KW-1185">Reference proteome</keyword>
<protein>
    <recommendedName>
        <fullName evidence="4">Lipoprotein</fullName>
    </recommendedName>
</protein>
<feature type="signal peptide" evidence="1">
    <location>
        <begin position="1"/>
        <end position="21"/>
    </location>
</feature>
<dbReference type="RefSeq" id="WP_106892622.1">
    <property type="nucleotide sequence ID" value="NZ_CP027860.1"/>
</dbReference>
<accession>A0A2P1PV52</accession>
<gene>
    <name evidence="2" type="ORF">C7S18_16565</name>
</gene>
<dbReference type="Proteomes" id="UP000241074">
    <property type="component" value="Chromosome"/>
</dbReference>
<dbReference type="KEGG" id="xba:C7S18_16565"/>
<dbReference type="PROSITE" id="PS51257">
    <property type="entry name" value="PROKAR_LIPOPROTEIN"/>
    <property type="match status" value="1"/>
</dbReference>
<reference evidence="2 3" key="2">
    <citation type="submission" date="2018-03" db="EMBL/GenBank/DDBJ databases">
        <authorList>
            <person name="Keele B.F."/>
        </authorList>
    </citation>
    <scope>NUCLEOTIDE SEQUENCE [LARGE SCALE GENOMIC DNA]</scope>
    <source>
        <strain evidence="2 3">D13</strain>
    </source>
</reference>
<organism evidence="2 3">
    <name type="scientific">Ahniella affigens</name>
    <dbReference type="NCBI Taxonomy" id="2021234"/>
    <lineage>
        <taxon>Bacteria</taxon>
        <taxon>Pseudomonadati</taxon>
        <taxon>Pseudomonadota</taxon>
        <taxon>Gammaproteobacteria</taxon>
        <taxon>Lysobacterales</taxon>
        <taxon>Rhodanobacteraceae</taxon>
        <taxon>Ahniella</taxon>
    </lineage>
</organism>
<sequence>MKTAMGSRFLIVALLSSLVGCGPSTEQVAVDLCEQGLKERLGDQVFTVDKQAMLKAVTSPDSSGISEISATAKLDPDGSLNFMCRLQYDPANPKKPPEVIFVQTN</sequence>
<feature type="chain" id="PRO_5015112601" description="Lipoprotein" evidence="1">
    <location>
        <begin position="22"/>
        <end position="105"/>
    </location>
</feature>
<keyword evidence="1" id="KW-0732">Signal</keyword>
<evidence type="ECO:0000313" key="3">
    <source>
        <dbReference type="Proteomes" id="UP000241074"/>
    </source>
</evidence>
<evidence type="ECO:0000313" key="2">
    <source>
        <dbReference type="EMBL" id="AVP98702.1"/>
    </source>
</evidence>
<evidence type="ECO:0000256" key="1">
    <source>
        <dbReference type="SAM" id="SignalP"/>
    </source>
</evidence>
<reference evidence="2 3" key="1">
    <citation type="submission" date="2018-03" db="EMBL/GenBank/DDBJ databases">
        <title>Ahniella affigens gen. nov., sp. nov., a gammaproteobacterium isolated from sandy soil near a stream.</title>
        <authorList>
            <person name="Ko Y."/>
            <person name="Kim J.-H."/>
        </authorList>
    </citation>
    <scope>NUCLEOTIDE SEQUENCE [LARGE SCALE GENOMIC DNA]</scope>
    <source>
        <strain evidence="2 3">D13</strain>
    </source>
</reference>
<evidence type="ECO:0008006" key="4">
    <source>
        <dbReference type="Google" id="ProtNLM"/>
    </source>
</evidence>
<dbReference type="EMBL" id="CP027860">
    <property type="protein sequence ID" value="AVP98702.1"/>
    <property type="molecule type" value="Genomic_DNA"/>
</dbReference>
<name>A0A2P1PV52_9GAMM</name>
<proteinExistence type="predicted"/>
<dbReference type="AlphaFoldDB" id="A0A2P1PV52"/>